<keyword evidence="3" id="KW-1185">Reference proteome</keyword>
<sequence length="263" mass="30293">MNNRNVIPLSDRIASPRSRSRQVDADQENVISIDRISYRIARSRMDYAGAFSLLQRRYVETGLATDVTATLRVMPYHLWHETQVFIAEQRGEVIATVSLTRDGDRKGIPMDSNFAGITSRLRAEQQTFGEVCALTVTPERSRSSGEIFGQLTRLMTFFSRRIGLDVLVAIVHPRHAKFYRRAMGFEPIGDIEEIQQVCGQPGLPILCRINERSRFHPRWRNFYFEGNFSDSELDPHRLSHSDSSYFQEFLPSVEKTLIHRRTA</sequence>
<dbReference type="InterPro" id="IPR016181">
    <property type="entry name" value="Acyl_CoA_acyltransferase"/>
</dbReference>
<organism evidence="2 3">
    <name type="scientific">Stieleria maiorica</name>
    <dbReference type="NCBI Taxonomy" id="2795974"/>
    <lineage>
        <taxon>Bacteria</taxon>
        <taxon>Pseudomonadati</taxon>
        <taxon>Planctomycetota</taxon>
        <taxon>Planctomycetia</taxon>
        <taxon>Pirellulales</taxon>
        <taxon>Pirellulaceae</taxon>
        <taxon>Stieleria</taxon>
    </lineage>
</organism>
<dbReference type="Pfam" id="PF21926">
    <property type="entry name" value="FeeM"/>
    <property type="match status" value="1"/>
</dbReference>
<dbReference type="InterPro" id="IPR054597">
    <property type="entry name" value="FeeM_cat"/>
</dbReference>
<dbReference type="AlphaFoldDB" id="A0A5B9MEI4"/>
<proteinExistence type="predicted"/>
<name>A0A5B9MEI4_9BACT</name>
<reference evidence="2 3" key="1">
    <citation type="submission" date="2019-02" db="EMBL/GenBank/DDBJ databases">
        <title>Planctomycetal bacteria perform biofilm scaping via a novel small molecule.</title>
        <authorList>
            <person name="Jeske O."/>
            <person name="Boedeker C."/>
            <person name="Wiegand S."/>
            <person name="Breitling P."/>
            <person name="Kallscheuer N."/>
            <person name="Jogler M."/>
            <person name="Rohde M."/>
            <person name="Petersen J."/>
            <person name="Medema M.H."/>
            <person name="Surup F."/>
            <person name="Jogler C."/>
        </authorList>
    </citation>
    <scope>NUCLEOTIDE SEQUENCE [LARGE SCALE GENOMIC DNA]</scope>
    <source>
        <strain evidence="2 3">Mal15</strain>
    </source>
</reference>
<dbReference type="Proteomes" id="UP000321353">
    <property type="component" value="Chromosome"/>
</dbReference>
<dbReference type="EMBL" id="CP036264">
    <property type="protein sequence ID" value="QEF99672.1"/>
    <property type="molecule type" value="Genomic_DNA"/>
</dbReference>
<evidence type="ECO:0000313" key="3">
    <source>
        <dbReference type="Proteomes" id="UP000321353"/>
    </source>
</evidence>
<protein>
    <recommendedName>
        <fullName evidence="1">N-acyl amino acid synthase FeeM catalytic core domain-containing protein</fullName>
    </recommendedName>
</protein>
<dbReference type="SUPFAM" id="SSF55729">
    <property type="entry name" value="Acyl-CoA N-acyltransferases (Nat)"/>
    <property type="match status" value="1"/>
</dbReference>
<dbReference type="RefSeq" id="WP_147869035.1">
    <property type="nucleotide sequence ID" value="NZ_CP036264.1"/>
</dbReference>
<accession>A0A5B9MEI4</accession>
<gene>
    <name evidence="2" type="ORF">Mal15_37380</name>
</gene>
<dbReference type="KEGG" id="smam:Mal15_37380"/>
<evidence type="ECO:0000259" key="1">
    <source>
        <dbReference type="Pfam" id="PF21926"/>
    </source>
</evidence>
<feature type="domain" description="N-acyl amino acid synthase FeeM catalytic core" evidence="1">
    <location>
        <begin position="50"/>
        <end position="203"/>
    </location>
</feature>
<dbReference type="Gene3D" id="3.40.630.30">
    <property type="match status" value="1"/>
</dbReference>
<evidence type="ECO:0000313" key="2">
    <source>
        <dbReference type="EMBL" id="QEF99672.1"/>
    </source>
</evidence>